<dbReference type="InterPro" id="IPR009100">
    <property type="entry name" value="AcylCoA_DH/oxidase_NM_dom_sf"/>
</dbReference>
<dbReference type="InterPro" id="IPR052904">
    <property type="entry name" value="Acyl-CoA_dehydrogenase-like"/>
</dbReference>
<dbReference type="PANTHER" id="PTHR42707:SF2">
    <property type="entry name" value="ACD11 DEHYDROGENASE"/>
    <property type="match status" value="1"/>
</dbReference>
<feature type="domain" description="Acyl-CoA oxidase/dehydrogenase middle" evidence="7">
    <location>
        <begin position="745"/>
        <end position="840"/>
    </location>
</feature>
<dbReference type="GO" id="GO:0050660">
    <property type="term" value="F:flavin adenine dinucleotide binding"/>
    <property type="evidence" value="ECO:0007669"/>
    <property type="project" value="InterPro"/>
</dbReference>
<dbReference type="SUPFAM" id="SSF47203">
    <property type="entry name" value="Acyl-CoA dehydrogenase C-terminal domain-like"/>
    <property type="match status" value="2"/>
</dbReference>
<feature type="signal peptide" evidence="5">
    <location>
        <begin position="1"/>
        <end position="18"/>
    </location>
</feature>
<dbReference type="PANTHER" id="PTHR42707">
    <property type="entry name" value="ACYL-COA DEHYDROGENASE"/>
    <property type="match status" value="1"/>
</dbReference>
<proteinExistence type="inferred from homology"/>
<comment type="similarity">
    <text evidence="2">Belongs to the acyl-CoA dehydrogenase family.</text>
</comment>
<dbReference type="InterPro" id="IPR006091">
    <property type="entry name" value="Acyl-CoA_Oxase/DH_mid-dom"/>
</dbReference>
<dbReference type="Gene3D" id="6.10.250.600">
    <property type="match status" value="1"/>
</dbReference>
<sequence length="1022" mass="113523">MVMVALWWSLIDLLKCLASFSMDVTLPIPQLTNTFTEDGYLQRNLRRILGDARYAEVERDLSRFGADCAGPIREAGRQCELHPPYHVPHDAWGNRIDEVWTCPEWKGMHSIAAKEGLIALAYSRPLGKEMSRVYQLAKLYLFAPSSGLYSCPLAMTDGAAFVIEKVGSAATCLASIRLWIQVLRESKSGSEGYRNAQLEGALRHLTSQDEKEFWTSGQWMTERGGGSDVGAATATTAVESQDEEGVWLLSGNKWFTSATDAHMTFTLARASEANGGLDMFYLLTRDHQGKLNGIEIVRLKNKLGTRQLPTAEMNLNGSRAVRVTRGGRGLGMIMNLASITRVHNTVSAAAGMRRIVQLAKDYSTKREAFGRKLMELPAHVAALAELEVEARAACCLWLEMARLLGRIEAATATNDETMIFRLLVPLSKLQTGRQAVDVASKGIELFGGAGYMEDTGLPAHLRDAQVLAIWEGTSNVQAMDVRRVITQTGWRALAVLRRRFETTIGADARVCSLLDKAERLLRDEFSEPLVLRASFLLARAVSGGLMLEHARDGTAMMSDAIAADRWLNGEMVGMHGTKVHAENKALVYAEAMSDGFGSPVPYAEPNWYYKGFTSPYYTDSHRAWRLRCRNFVEEHIIPFVSDWEKSKAIPPEAYVECYKAGLLPCVVGAKGFDYVDAKACPKPQGYDYFHELIFIDELASCASGGVLWGLIEGLQIGLPPVLNFASDALKAKVAPPCLRGEKKICLCITEPYAGSDVANIRTTAKLTADGKHYIVSGEKKWITNGIFADYFSVAVRTGGPGMKGISMLLIERDMPGVRTTRMECQGVWPSGTTFVEFNDVKVPVENLIGKENEGFRVIMYNFNHERWGFVVQAARLARVLYEESFKYAQKRKTFGKALVEHPVIRWKLAEMSRQIEGVQYWLENVTHQMNVMSWEDSMAALGGTLGLMKAHSTKVFEYCAREASQVFGGNAYTRSGLGEKVERLYRDVRAYAIPGGSEEILLDLGIRQADRLYKKNQHDSKL</sequence>
<dbReference type="Pfam" id="PF00441">
    <property type="entry name" value="Acyl-CoA_dh_1"/>
    <property type="match status" value="2"/>
</dbReference>
<dbReference type="InterPro" id="IPR046373">
    <property type="entry name" value="Acyl-CoA_Oxase/DH_mid-dom_sf"/>
</dbReference>
<dbReference type="GO" id="GO:0003995">
    <property type="term" value="F:acyl-CoA dehydrogenase activity"/>
    <property type="evidence" value="ECO:0007669"/>
    <property type="project" value="TreeGrafter"/>
</dbReference>
<evidence type="ECO:0000259" key="7">
    <source>
        <dbReference type="Pfam" id="PF02770"/>
    </source>
</evidence>
<gene>
    <name evidence="10" type="ORF">FOZ62_025794</name>
</gene>
<keyword evidence="3" id="KW-0285">Flavoprotein</keyword>
<dbReference type="InterPro" id="IPR036250">
    <property type="entry name" value="AcylCo_DH-like_C"/>
</dbReference>
<feature type="domain" description="Adaptive response protein AidB N-terminal" evidence="9">
    <location>
        <begin position="32"/>
        <end position="165"/>
    </location>
</feature>
<feature type="domain" description="Acyl-CoA dehydrogenase/oxidase C-terminal" evidence="6">
    <location>
        <begin position="852"/>
        <end position="1007"/>
    </location>
</feature>
<evidence type="ECO:0000256" key="2">
    <source>
        <dbReference type="ARBA" id="ARBA00009347"/>
    </source>
</evidence>
<evidence type="ECO:0000313" key="11">
    <source>
        <dbReference type="Proteomes" id="UP000574390"/>
    </source>
</evidence>
<comment type="cofactor">
    <cofactor evidence="1">
        <name>FAD</name>
        <dbReference type="ChEBI" id="CHEBI:57692"/>
    </cofactor>
</comment>
<comment type="caution">
    <text evidence="10">The sequence shown here is derived from an EMBL/GenBank/DDBJ whole genome shotgun (WGS) entry which is preliminary data.</text>
</comment>
<dbReference type="Proteomes" id="UP000574390">
    <property type="component" value="Unassembled WGS sequence"/>
</dbReference>
<evidence type="ECO:0000313" key="10">
    <source>
        <dbReference type="EMBL" id="KAF4710007.1"/>
    </source>
</evidence>
<dbReference type="InterPro" id="IPR013786">
    <property type="entry name" value="AcylCoA_DH/ox_N"/>
</dbReference>
<protein>
    <recommendedName>
        <fullName evidence="12">Isobutyryl-CoA dehydrogenase, mitochondrial</fullName>
    </recommendedName>
</protein>
<dbReference type="InterPro" id="IPR009075">
    <property type="entry name" value="AcylCo_DH/oxidase_C"/>
</dbReference>
<feature type="domain" description="Acyl-CoA oxidase/dehydrogenase middle" evidence="7">
    <location>
        <begin position="218"/>
        <end position="316"/>
    </location>
</feature>
<dbReference type="InterPro" id="IPR041504">
    <property type="entry name" value="AidB_N"/>
</dbReference>
<keyword evidence="4" id="KW-0274">FAD</keyword>
<evidence type="ECO:0000256" key="1">
    <source>
        <dbReference type="ARBA" id="ARBA00001974"/>
    </source>
</evidence>
<dbReference type="Pfam" id="PF18158">
    <property type="entry name" value="AidB_N"/>
    <property type="match status" value="1"/>
</dbReference>
<evidence type="ECO:0000259" key="6">
    <source>
        <dbReference type="Pfam" id="PF00441"/>
    </source>
</evidence>
<dbReference type="Gene3D" id="1.20.140.10">
    <property type="entry name" value="Butyryl-CoA Dehydrogenase, subunit A, domain 3"/>
    <property type="match status" value="2"/>
</dbReference>
<dbReference type="Gene3D" id="2.40.110.20">
    <property type="match status" value="1"/>
</dbReference>
<dbReference type="AlphaFoldDB" id="A0A7J6QP08"/>
<evidence type="ECO:0000256" key="3">
    <source>
        <dbReference type="ARBA" id="ARBA00022630"/>
    </source>
</evidence>
<accession>A0A7J6QP08</accession>
<feature type="domain" description="Acyl-CoA dehydrogenase/oxidase C-terminal" evidence="6">
    <location>
        <begin position="327"/>
        <end position="485"/>
    </location>
</feature>
<evidence type="ECO:0000259" key="9">
    <source>
        <dbReference type="Pfam" id="PF18158"/>
    </source>
</evidence>
<dbReference type="InterPro" id="IPR037069">
    <property type="entry name" value="AcylCoA_DH/ox_N_sf"/>
</dbReference>
<feature type="non-terminal residue" evidence="10">
    <location>
        <position position="1022"/>
    </location>
</feature>
<dbReference type="Pfam" id="PF02771">
    <property type="entry name" value="Acyl-CoA_dh_N"/>
    <property type="match status" value="1"/>
</dbReference>
<dbReference type="EMBL" id="JABANM010028259">
    <property type="protein sequence ID" value="KAF4710007.1"/>
    <property type="molecule type" value="Genomic_DNA"/>
</dbReference>
<dbReference type="Pfam" id="PF02770">
    <property type="entry name" value="Acyl-CoA_dh_M"/>
    <property type="match status" value="2"/>
</dbReference>
<evidence type="ECO:0000256" key="5">
    <source>
        <dbReference type="SAM" id="SignalP"/>
    </source>
</evidence>
<feature type="domain" description="Acyl-CoA dehydrogenase/oxidase N-terminal" evidence="8">
    <location>
        <begin position="618"/>
        <end position="741"/>
    </location>
</feature>
<feature type="chain" id="PRO_5029815815" description="Isobutyryl-CoA dehydrogenase, mitochondrial" evidence="5">
    <location>
        <begin position="19"/>
        <end position="1022"/>
    </location>
</feature>
<evidence type="ECO:0000259" key="8">
    <source>
        <dbReference type="Pfam" id="PF02771"/>
    </source>
</evidence>
<keyword evidence="5" id="KW-0732">Signal</keyword>
<organism evidence="10 11">
    <name type="scientific">Perkinsus olseni</name>
    <name type="common">Perkinsus atlanticus</name>
    <dbReference type="NCBI Taxonomy" id="32597"/>
    <lineage>
        <taxon>Eukaryota</taxon>
        <taxon>Sar</taxon>
        <taxon>Alveolata</taxon>
        <taxon>Perkinsozoa</taxon>
        <taxon>Perkinsea</taxon>
        <taxon>Perkinsida</taxon>
        <taxon>Perkinsidae</taxon>
        <taxon>Perkinsus</taxon>
    </lineage>
</organism>
<dbReference type="Gene3D" id="1.10.540.10">
    <property type="entry name" value="Acyl-CoA dehydrogenase/oxidase, N-terminal domain"/>
    <property type="match status" value="1"/>
</dbReference>
<evidence type="ECO:0008006" key="12">
    <source>
        <dbReference type="Google" id="ProtNLM"/>
    </source>
</evidence>
<dbReference type="Gene3D" id="2.40.110.10">
    <property type="entry name" value="Butyryl-CoA Dehydrogenase, subunit A, domain 2"/>
    <property type="match status" value="1"/>
</dbReference>
<reference evidence="10 11" key="1">
    <citation type="submission" date="2020-04" db="EMBL/GenBank/DDBJ databases">
        <title>Perkinsus olseni comparative genomics.</title>
        <authorList>
            <person name="Bogema D.R."/>
        </authorList>
    </citation>
    <scope>NUCLEOTIDE SEQUENCE [LARGE SCALE GENOMIC DNA]</scope>
    <source>
        <strain evidence="10">ATCC PRA-205</strain>
    </source>
</reference>
<dbReference type="SUPFAM" id="SSF56645">
    <property type="entry name" value="Acyl-CoA dehydrogenase NM domain-like"/>
    <property type="match status" value="2"/>
</dbReference>
<name>A0A7J6QP08_PEROL</name>
<evidence type="ECO:0000256" key="4">
    <source>
        <dbReference type="ARBA" id="ARBA00022827"/>
    </source>
</evidence>